<protein>
    <submittedName>
        <fullName evidence="2">Uncharacterized protein</fullName>
    </submittedName>
</protein>
<proteinExistence type="predicted"/>
<keyword evidence="1" id="KW-0732">Signal</keyword>
<comment type="caution">
    <text evidence="2">The sequence shown here is derived from an EMBL/GenBank/DDBJ whole genome shotgun (WGS) entry which is preliminary data.</text>
</comment>
<sequence>MHLSLSFLPLYSLLPLLATATPSTPLTPQIGCTNAVNTTAAQEAAQYLGKYCRDKGPVTQTTKVSWAIGDVRAYVCNYSWDSSQPCTYDELEAAWTAIQNQCGQGMGGWWFEPDWNKAYGFDLVSVGWCTSIDMNI</sequence>
<evidence type="ECO:0000256" key="1">
    <source>
        <dbReference type="SAM" id="SignalP"/>
    </source>
</evidence>
<dbReference type="EMBL" id="MU853827">
    <property type="protein sequence ID" value="KAK3938568.1"/>
    <property type="molecule type" value="Genomic_DNA"/>
</dbReference>
<name>A0AAN6S3F1_9PEZI</name>
<organism evidence="2 3">
    <name type="scientific">Diplogelasinospora grovesii</name>
    <dbReference type="NCBI Taxonomy" id="303347"/>
    <lineage>
        <taxon>Eukaryota</taxon>
        <taxon>Fungi</taxon>
        <taxon>Dikarya</taxon>
        <taxon>Ascomycota</taxon>
        <taxon>Pezizomycotina</taxon>
        <taxon>Sordariomycetes</taxon>
        <taxon>Sordariomycetidae</taxon>
        <taxon>Sordariales</taxon>
        <taxon>Diplogelasinosporaceae</taxon>
        <taxon>Diplogelasinospora</taxon>
    </lineage>
</organism>
<dbReference type="AlphaFoldDB" id="A0AAN6S3F1"/>
<reference evidence="3" key="1">
    <citation type="journal article" date="2023" name="Mol. Phylogenet. Evol.">
        <title>Genome-scale phylogeny and comparative genomics of the fungal order Sordariales.</title>
        <authorList>
            <person name="Hensen N."/>
            <person name="Bonometti L."/>
            <person name="Westerberg I."/>
            <person name="Brannstrom I.O."/>
            <person name="Guillou S."/>
            <person name="Cros-Aarteil S."/>
            <person name="Calhoun S."/>
            <person name="Haridas S."/>
            <person name="Kuo A."/>
            <person name="Mondo S."/>
            <person name="Pangilinan J."/>
            <person name="Riley R."/>
            <person name="LaButti K."/>
            <person name="Andreopoulos B."/>
            <person name="Lipzen A."/>
            <person name="Chen C."/>
            <person name="Yan M."/>
            <person name="Daum C."/>
            <person name="Ng V."/>
            <person name="Clum A."/>
            <person name="Steindorff A."/>
            <person name="Ohm R.A."/>
            <person name="Martin F."/>
            <person name="Silar P."/>
            <person name="Natvig D.O."/>
            <person name="Lalanne C."/>
            <person name="Gautier V."/>
            <person name="Ament-Velasquez S.L."/>
            <person name="Kruys A."/>
            <person name="Hutchinson M.I."/>
            <person name="Powell A.J."/>
            <person name="Barry K."/>
            <person name="Miller A.N."/>
            <person name="Grigoriev I.V."/>
            <person name="Debuchy R."/>
            <person name="Gladieux P."/>
            <person name="Hiltunen Thoren M."/>
            <person name="Johannesson H."/>
        </authorList>
    </citation>
    <scope>NUCLEOTIDE SEQUENCE [LARGE SCALE GENOMIC DNA]</scope>
    <source>
        <strain evidence="3">CBS 340.73</strain>
    </source>
</reference>
<evidence type="ECO:0000313" key="2">
    <source>
        <dbReference type="EMBL" id="KAK3938568.1"/>
    </source>
</evidence>
<feature type="signal peptide" evidence="1">
    <location>
        <begin position="1"/>
        <end position="20"/>
    </location>
</feature>
<dbReference type="Proteomes" id="UP001303473">
    <property type="component" value="Unassembled WGS sequence"/>
</dbReference>
<feature type="chain" id="PRO_5042962793" evidence="1">
    <location>
        <begin position="21"/>
        <end position="136"/>
    </location>
</feature>
<accession>A0AAN6S3F1</accession>
<keyword evidence="3" id="KW-1185">Reference proteome</keyword>
<gene>
    <name evidence="2" type="ORF">QBC46DRAFT_440197</name>
</gene>
<evidence type="ECO:0000313" key="3">
    <source>
        <dbReference type="Proteomes" id="UP001303473"/>
    </source>
</evidence>